<feature type="signal peptide" evidence="2">
    <location>
        <begin position="1"/>
        <end position="27"/>
    </location>
</feature>
<evidence type="ECO:0000256" key="2">
    <source>
        <dbReference type="SAM" id="SignalP"/>
    </source>
</evidence>
<evidence type="ECO:0000313" key="3">
    <source>
        <dbReference type="EMBL" id="KAG0291400.1"/>
    </source>
</evidence>
<keyword evidence="2" id="KW-0732">Signal</keyword>
<evidence type="ECO:0000313" key="4">
    <source>
        <dbReference type="Proteomes" id="UP001194696"/>
    </source>
</evidence>
<evidence type="ECO:0000256" key="1">
    <source>
        <dbReference type="SAM" id="MobiDB-lite"/>
    </source>
</evidence>
<accession>A0ABQ7K5W5</accession>
<reference evidence="3 4" key="1">
    <citation type="journal article" date="2020" name="Fungal Divers.">
        <title>Resolving the Mortierellaceae phylogeny through synthesis of multi-gene phylogenetics and phylogenomics.</title>
        <authorList>
            <person name="Vandepol N."/>
            <person name="Liber J."/>
            <person name="Desiro A."/>
            <person name="Na H."/>
            <person name="Kennedy M."/>
            <person name="Barry K."/>
            <person name="Grigoriev I.V."/>
            <person name="Miller A.N."/>
            <person name="O'Donnell K."/>
            <person name="Stajich J.E."/>
            <person name="Bonito G."/>
        </authorList>
    </citation>
    <scope>NUCLEOTIDE SEQUENCE [LARGE SCALE GENOMIC DNA]</scope>
    <source>
        <strain evidence="3 4">AD045</strain>
    </source>
</reference>
<sequence>MRTSISLTSILVLFLTATATILSTVNATPCEDCIYAGIYATSPTCDAQIFTNPFQGGPMTERQKSCFCPLASSDTWLQQCVKPDLCTTQDVNDQYGGFKTMKAEACGNAGAPNTTVTTTANVHTTTSGGGSAKPPSTSTPTSTSTGTTATSTGAGVRLDSSKLSTLVVVAAVGALL</sequence>
<feature type="region of interest" description="Disordered" evidence="1">
    <location>
        <begin position="121"/>
        <end position="155"/>
    </location>
</feature>
<dbReference type="Proteomes" id="UP001194696">
    <property type="component" value="Unassembled WGS sequence"/>
</dbReference>
<name>A0ABQ7K5W5_9FUNG</name>
<gene>
    <name evidence="3" type="ORF">BGZ96_005236</name>
</gene>
<feature type="chain" id="PRO_5045395913" evidence="2">
    <location>
        <begin position="28"/>
        <end position="176"/>
    </location>
</feature>
<dbReference type="EMBL" id="JAAAIM010000244">
    <property type="protein sequence ID" value="KAG0291400.1"/>
    <property type="molecule type" value="Genomic_DNA"/>
</dbReference>
<proteinExistence type="predicted"/>
<protein>
    <submittedName>
        <fullName evidence="3">Uncharacterized protein</fullName>
    </submittedName>
</protein>
<keyword evidence="4" id="KW-1185">Reference proteome</keyword>
<comment type="caution">
    <text evidence="3">The sequence shown here is derived from an EMBL/GenBank/DDBJ whole genome shotgun (WGS) entry which is preliminary data.</text>
</comment>
<organism evidence="3 4">
    <name type="scientific">Linnemannia gamsii</name>
    <dbReference type="NCBI Taxonomy" id="64522"/>
    <lineage>
        <taxon>Eukaryota</taxon>
        <taxon>Fungi</taxon>
        <taxon>Fungi incertae sedis</taxon>
        <taxon>Mucoromycota</taxon>
        <taxon>Mortierellomycotina</taxon>
        <taxon>Mortierellomycetes</taxon>
        <taxon>Mortierellales</taxon>
        <taxon>Mortierellaceae</taxon>
        <taxon>Linnemannia</taxon>
    </lineage>
</organism>